<dbReference type="GeneID" id="15803685"/>
<keyword evidence="3" id="KW-1185">Reference proteome</keyword>
<dbReference type="eggNOG" id="KOG1366">
    <property type="taxonomic scope" value="Eukaryota"/>
</dbReference>
<accession>L0AYR3</accession>
<dbReference type="KEGG" id="beq:BEWA_030130"/>
<organism evidence="2 3">
    <name type="scientific">Theileria equi strain WA</name>
    <dbReference type="NCBI Taxonomy" id="1537102"/>
    <lineage>
        <taxon>Eukaryota</taxon>
        <taxon>Sar</taxon>
        <taxon>Alveolata</taxon>
        <taxon>Apicomplexa</taxon>
        <taxon>Aconoidasida</taxon>
        <taxon>Piroplasmida</taxon>
        <taxon>Theileriidae</taxon>
        <taxon>Theileria</taxon>
    </lineage>
</organism>
<dbReference type="EMBL" id="CP001669">
    <property type="protein sequence ID" value="AFZ80161.1"/>
    <property type="molecule type" value="Genomic_DNA"/>
</dbReference>
<sequence>MASEGVIIDFSQNKNANGGLTTTYYDSTGSSKTITITRSEEPLGSNFYKYTHSEANGQPFLLKAIQGDDGKHTSGIPMNNSVSSVSAYYWKYDNGDSGLPTKALMVKVVETGKTTYYRKSNSDKDWIGPLGANSTPPLINGDLERTLDDLVCSTYNEVIVDLSKSVSFSISTGHKKPYCCRCHGKDKGGSDQQKITVERKNVSCTHKNSVTICKHSIDGNYKLANIRYYLNGPPDTYTNDPSRRRRIKSRKLQFPMDGVKAVYAFYCNHNPVLIYVKGDRQNKWYQKPASNGATDEHWTEVELSGITPSNFSKLECEKYNKLIEALGSAGCGSLPKCTVPPPLPPPLPAQSGQTAATQAQPLSPATAAKAPEKPAEAQTQLPDSEPTSDSPPPKGAKESAPGEGTSEPLPPEKSAVVAVPAATMTLGSISGISSATVVSGSLTGFGWWMFKRSKGDPWGIHVHPMENYEQTTM</sequence>
<dbReference type="OrthoDB" id="361062at2759"/>
<dbReference type="Proteomes" id="UP000031512">
    <property type="component" value="Chromosome 1"/>
</dbReference>
<dbReference type="VEuPathDB" id="PiroplasmaDB:BEWA_030130"/>
<dbReference type="AlphaFoldDB" id="L0AYR3"/>
<dbReference type="RefSeq" id="XP_004829827.1">
    <property type="nucleotide sequence ID" value="XM_004829770.1"/>
</dbReference>
<protein>
    <submittedName>
        <fullName evidence="2">Uncharacterized protein</fullName>
    </submittedName>
</protein>
<evidence type="ECO:0000313" key="2">
    <source>
        <dbReference type="EMBL" id="AFZ80161.1"/>
    </source>
</evidence>
<proteinExistence type="predicted"/>
<name>L0AYR3_THEEQ</name>
<feature type="compositionally biased region" description="Low complexity" evidence="1">
    <location>
        <begin position="349"/>
        <end position="369"/>
    </location>
</feature>
<dbReference type="STRING" id="1537102.L0AYR3"/>
<feature type="region of interest" description="Disordered" evidence="1">
    <location>
        <begin position="342"/>
        <end position="412"/>
    </location>
</feature>
<evidence type="ECO:0000313" key="3">
    <source>
        <dbReference type="Proteomes" id="UP000031512"/>
    </source>
</evidence>
<reference evidence="2 3" key="1">
    <citation type="journal article" date="2012" name="BMC Genomics">
        <title>Comparative genomic analysis and phylogenetic position of Theileria equi.</title>
        <authorList>
            <person name="Kappmeyer L.S."/>
            <person name="Thiagarajan M."/>
            <person name="Herndon D.R."/>
            <person name="Ramsay J.D."/>
            <person name="Caler E."/>
            <person name="Djikeng A."/>
            <person name="Gillespie J.J."/>
            <person name="Lau A.O."/>
            <person name="Roalson E.H."/>
            <person name="Silva J.C."/>
            <person name="Silva M.G."/>
            <person name="Suarez C.E."/>
            <person name="Ueti M.W."/>
            <person name="Nene V.M."/>
            <person name="Mealey R.H."/>
            <person name="Knowles D.P."/>
            <person name="Brayton K.A."/>
        </authorList>
    </citation>
    <scope>NUCLEOTIDE SEQUENCE [LARGE SCALE GENOMIC DNA]</scope>
    <source>
        <strain evidence="2 3">WA</strain>
    </source>
</reference>
<evidence type="ECO:0000256" key="1">
    <source>
        <dbReference type="SAM" id="MobiDB-lite"/>
    </source>
</evidence>
<gene>
    <name evidence="2" type="ORF">BEWA_030130</name>
</gene>